<dbReference type="Proteomes" id="UP000036681">
    <property type="component" value="Unplaced"/>
</dbReference>
<evidence type="ECO:0000256" key="1">
    <source>
        <dbReference type="SAM" id="Phobius"/>
    </source>
</evidence>
<keyword evidence="1" id="KW-0472">Membrane</keyword>
<name>A0A0M3I9M7_ASCLU</name>
<dbReference type="AlphaFoldDB" id="A0A0M3I9M7"/>
<reference evidence="3" key="1">
    <citation type="submission" date="2017-02" db="UniProtKB">
        <authorList>
            <consortium name="WormBaseParasite"/>
        </authorList>
    </citation>
    <scope>IDENTIFICATION</scope>
</reference>
<evidence type="ECO:0000313" key="2">
    <source>
        <dbReference type="Proteomes" id="UP000036681"/>
    </source>
</evidence>
<proteinExistence type="predicted"/>
<dbReference type="WBParaSite" id="ALUE_0001418301-mRNA-1">
    <property type="protein sequence ID" value="ALUE_0001418301-mRNA-1"/>
    <property type="gene ID" value="ALUE_0001418301"/>
</dbReference>
<keyword evidence="1" id="KW-0812">Transmembrane</keyword>
<sequence>MDIIDESRAISTVDYAVFVSSLFLSVGTGIYHAISQRMRFPSCPKGNTFVEFCEKLPLYTNCNANRN</sequence>
<keyword evidence="1" id="KW-1133">Transmembrane helix</keyword>
<protein>
    <submittedName>
        <fullName evidence="3">CASP-like protein</fullName>
    </submittedName>
</protein>
<organism evidence="2 3">
    <name type="scientific">Ascaris lumbricoides</name>
    <name type="common">Giant roundworm</name>
    <dbReference type="NCBI Taxonomy" id="6252"/>
    <lineage>
        <taxon>Eukaryota</taxon>
        <taxon>Metazoa</taxon>
        <taxon>Ecdysozoa</taxon>
        <taxon>Nematoda</taxon>
        <taxon>Chromadorea</taxon>
        <taxon>Rhabditida</taxon>
        <taxon>Spirurina</taxon>
        <taxon>Ascaridomorpha</taxon>
        <taxon>Ascaridoidea</taxon>
        <taxon>Ascarididae</taxon>
        <taxon>Ascaris</taxon>
    </lineage>
</organism>
<feature type="transmembrane region" description="Helical" evidence="1">
    <location>
        <begin position="15"/>
        <end position="34"/>
    </location>
</feature>
<keyword evidence="2" id="KW-1185">Reference proteome</keyword>
<evidence type="ECO:0000313" key="3">
    <source>
        <dbReference type="WBParaSite" id="ALUE_0001418301-mRNA-1"/>
    </source>
</evidence>
<accession>A0A0M3I9M7</accession>